<dbReference type="AlphaFoldDB" id="R9B0S4"/>
<dbReference type="OrthoDB" id="9154091at2"/>
<evidence type="ECO:0000313" key="1">
    <source>
        <dbReference type="EMBL" id="EOR06001.1"/>
    </source>
</evidence>
<dbReference type="eggNOG" id="ENOG5031A0G">
    <property type="taxonomic scope" value="Bacteria"/>
</dbReference>
<dbReference type="Pfam" id="PF22266">
    <property type="entry name" value="DUF6953"/>
    <property type="match status" value="1"/>
</dbReference>
<protein>
    <submittedName>
        <fullName evidence="1">Uncharacterized protein</fullName>
    </submittedName>
</protein>
<reference evidence="1 2" key="1">
    <citation type="submission" date="2013-03" db="EMBL/GenBank/DDBJ databases">
        <title>The Genome Sequence of Acinetobacter tandoii CIP 107469.</title>
        <authorList>
            <consortium name="The Broad Institute Genome Sequencing Platform"/>
            <consortium name="The Broad Institute Genome Sequencing Center for Infectious Disease"/>
            <person name="Cerqueira G."/>
            <person name="Feldgarden M."/>
            <person name="Courvalin P."/>
            <person name="Perichon B."/>
            <person name="Grillot-Courvalin C."/>
            <person name="Clermont D."/>
            <person name="Rocha E."/>
            <person name="Yoon E.-J."/>
            <person name="Nemec A."/>
            <person name="Walker B."/>
            <person name="Young S.K."/>
            <person name="Zeng Q."/>
            <person name="Gargeya S."/>
            <person name="Fitzgerald M."/>
            <person name="Haas B."/>
            <person name="Abouelleil A."/>
            <person name="Alvarado L."/>
            <person name="Arachchi H.M."/>
            <person name="Berlin A.M."/>
            <person name="Chapman S.B."/>
            <person name="Dewar J."/>
            <person name="Goldberg J."/>
            <person name="Griggs A."/>
            <person name="Gujja S."/>
            <person name="Hansen M."/>
            <person name="Howarth C."/>
            <person name="Imamovic A."/>
            <person name="Larimer J."/>
            <person name="McCowan C."/>
            <person name="Murphy C."/>
            <person name="Neiman D."/>
            <person name="Pearson M."/>
            <person name="Priest M."/>
            <person name="Roberts A."/>
            <person name="Saif S."/>
            <person name="Shea T."/>
            <person name="Sisk P."/>
            <person name="Sykes S."/>
            <person name="Wortman J."/>
            <person name="Nusbaum C."/>
            <person name="Birren B."/>
        </authorList>
    </citation>
    <scope>NUCLEOTIDE SEQUENCE [LARGE SCALE GENOMIC DNA]</scope>
    <source>
        <strain evidence="1 2">CIP 107469</strain>
    </source>
</reference>
<dbReference type="EMBL" id="AQFM01000040">
    <property type="protein sequence ID" value="EOR06001.1"/>
    <property type="molecule type" value="Genomic_DNA"/>
</dbReference>
<dbReference type="RefSeq" id="WP_016167849.1">
    <property type="nucleotide sequence ID" value="NZ_JHZG01000018.1"/>
</dbReference>
<dbReference type="InterPro" id="IPR054228">
    <property type="entry name" value="DUF6953"/>
</dbReference>
<gene>
    <name evidence="1" type="ORF">I593_02819</name>
</gene>
<evidence type="ECO:0000313" key="2">
    <source>
        <dbReference type="Proteomes" id="UP000016201"/>
    </source>
</evidence>
<name>R9B0S4_9GAMM</name>
<organism evidence="1 2">
    <name type="scientific">Acinetobacter tandoii DSM 14970 = CIP 107469</name>
    <dbReference type="NCBI Taxonomy" id="1120927"/>
    <lineage>
        <taxon>Bacteria</taxon>
        <taxon>Pseudomonadati</taxon>
        <taxon>Pseudomonadota</taxon>
        <taxon>Gammaproteobacteria</taxon>
        <taxon>Moraxellales</taxon>
        <taxon>Moraxellaceae</taxon>
        <taxon>Acinetobacter</taxon>
    </lineage>
</organism>
<sequence>MNLDEVIKWMLDNLEKDGCLYQEDVVDFLVKNDQMDLLKENAEGNLVLKLSVNSAFKKKTEHNVVWVKPDRYWRYRVPEDELGREAQG</sequence>
<dbReference type="Proteomes" id="UP000016201">
    <property type="component" value="Unassembled WGS sequence"/>
</dbReference>
<comment type="caution">
    <text evidence="1">The sequence shown here is derived from an EMBL/GenBank/DDBJ whole genome shotgun (WGS) entry which is preliminary data.</text>
</comment>
<keyword evidence="2" id="KW-1185">Reference proteome</keyword>
<proteinExistence type="predicted"/>
<accession>R9B0S4</accession>
<dbReference type="PATRIC" id="fig|1120927.3.peg.2743"/>